<keyword evidence="1 2" id="KW-0238">DNA-binding</keyword>
<dbReference type="PANTHER" id="PTHR30055:SF219">
    <property type="entry name" value="TRANSCRIPTIONAL REGULATORY PROTEIN"/>
    <property type="match status" value="1"/>
</dbReference>
<dbReference type="InterPro" id="IPR025722">
    <property type="entry name" value="TetR"/>
</dbReference>
<proteinExistence type="predicted"/>
<reference evidence="4 5" key="1">
    <citation type="submission" date="2015-10" db="EMBL/GenBank/DDBJ databases">
        <title>Metagenome-Assembled Genomes uncover a global brackish microbiome.</title>
        <authorList>
            <person name="Hugerth L.W."/>
            <person name="Larsson J."/>
            <person name="Alneberg J."/>
            <person name="Lindh M.V."/>
            <person name="Legrand C."/>
            <person name="Pinhassi J."/>
            <person name="Andersson A.F."/>
        </authorList>
    </citation>
    <scope>NUCLEOTIDE SEQUENCE [LARGE SCALE GENOMIC DNA]</scope>
    <source>
        <strain evidence="4">BACL4 MAG-120507-bin80</strain>
    </source>
</reference>
<dbReference type="Proteomes" id="UP000051934">
    <property type="component" value="Unassembled WGS sequence"/>
</dbReference>
<evidence type="ECO:0000313" key="4">
    <source>
        <dbReference type="EMBL" id="KRO68040.1"/>
    </source>
</evidence>
<accession>A0A0R2S004</accession>
<comment type="caution">
    <text evidence="4">The sequence shown here is derived from an EMBL/GenBank/DDBJ whole genome shotgun (WGS) entry which is preliminary data.</text>
</comment>
<dbReference type="Pfam" id="PF13972">
    <property type="entry name" value="TetR"/>
    <property type="match status" value="1"/>
</dbReference>
<dbReference type="PANTHER" id="PTHR30055">
    <property type="entry name" value="HTH-TYPE TRANSCRIPTIONAL REGULATOR RUTR"/>
    <property type="match status" value="1"/>
</dbReference>
<dbReference type="InterPro" id="IPR001647">
    <property type="entry name" value="HTH_TetR"/>
</dbReference>
<evidence type="ECO:0000256" key="1">
    <source>
        <dbReference type="ARBA" id="ARBA00023125"/>
    </source>
</evidence>
<dbReference type="Gene3D" id="1.10.357.10">
    <property type="entry name" value="Tetracycline Repressor, domain 2"/>
    <property type="match status" value="1"/>
</dbReference>
<name>A0A0R2S004_9GAMM</name>
<feature type="domain" description="HTH tetR-type" evidence="3">
    <location>
        <begin position="1"/>
        <end position="61"/>
    </location>
</feature>
<gene>
    <name evidence="4" type="ORF">ABR69_06265</name>
</gene>
<dbReference type="Pfam" id="PF00440">
    <property type="entry name" value="TetR_N"/>
    <property type="match status" value="1"/>
</dbReference>
<evidence type="ECO:0000313" key="5">
    <source>
        <dbReference type="Proteomes" id="UP000051934"/>
    </source>
</evidence>
<dbReference type="InterPro" id="IPR009057">
    <property type="entry name" value="Homeodomain-like_sf"/>
</dbReference>
<dbReference type="GO" id="GO:0000976">
    <property type="term" value="F:transcription cis-regulatory region binding"/>
    <property type="evidence" value="ECO:0007669"/>
    <property type="project" value="TreeGrafter"/>
</dbReference>
<evidence type="ECO:0000256" key="2">
    <source>
        <dbReference type="PROSITE-ProRule" id="PRU00335"/>
    </source>
</evidence>
<dbReference type="SUPFAM" id="SSF46689">
    <property type="entry name" value="Homeodomain-like"/>
    <property type="match status" value="1"/>
</dbReference>
<dbReference type="PRINTS" id="PR00455">
    <property type="entry name" value="HTHTETR"/>
</dbReference>
<dbReference type="AlphaFoldDB" id="A0A0R2S004"/>
<sequence>MKTRERIIALAQARFNEFGYGNVTTAALAEELGISEGNLWYHFKTKRHLLESISEEFIRYSNERLALRPSSETDVIEGYIELMMAHERELLLYRFLYRDQADYGGHSQIVLDNITGLYDKSRAQFRAFFTEMVRVGLLDWPEDRIDHLTVNAIILIRFGLEYLRETQQAFDSSAVEQTFLQHLTLFEHQLDPAAAKRLRDAAARLLTDSAARAA</sequence>
<dbReference type="EMBL" id="LIBB01000568">
    <property type="protein sequence ID" value="KRO68040.1"/>
    <property type="molecule type" value="Genomic_DNA"/>
</dbReference>
<organism evidence="4 5">
    <name type="scientific">OM182 bacterium BACL3 MAG-120507-bin80</name>
    <dbReference type="NCBI Taxonomy" id="1655577"/>
    <lineage>
        <taxon>Bacteria</taxon>
        <taxon>Pseudomonadati</taxon>
        <taxon>Pseudomonadota</taxon>
        <taxon>Gammaproteobacteria</taxon>
        <taxon>OMG group</taxon>
        <taxon>OM182 clade</taxon>
    </lineage>
</organism>
<protein>
    <recommendedName>
        <fullName evidence="3">HTH tetR-type domain-containing protein</fullName>
    </recommendedName>
</protein>
<evidence type="ECO:0000259" key="3">
    <source>
        <dbReference type="PROSITE" id="PS50977"/>
    </source>
</evidence>
<dbReference type="InterPro" id="IPR050109">
    <property type="entry name" value="HTH-type_TetR-like_transc_reg"/>
</dbReference>
<dbReference type="PROSITE" id="PS50977">
    <property type="entry name" value="HTH_TETR_2"/>
    <property type="match status" value="1"/>
</dbReference>
<dbReference type="GO" id="GO:0003700">
    <property type="term" value="F:DNA-binding transcription factor activity"/>
    <property type="evidence" value="ECO:0007669"/>
    <property type="project" value="TreeGrafter"/>
</dbReference>
<feature type="DNA-binding region" description="H-T-H motif" evidence="2">
    <location>
        <begin position="24"/>
        <end position="43"/>
    </location>
</feature>